<gene>
    <name evidence="2" type="ORF">Pta02_77600</name>
</gene>
<proteinExistence type="predicted"/>
<sequence length="203" mass="21296">MSEIDINAPGSLGSAFGGSAAGGLGGILAPRTSAPASPPAVAAPVPEPVPVERVAPDSVPEPLATADDRPEALEDDATYPVGVYLLPATIAAVSKRRKARRVENVNVALGAIDELCDELPALIAARRSAGRSSDSLFPPRRSESHQAAAARDGRRRLWSFQATAAEVRVIDRLVESTGARSRSELIACAMEAYLAPRRRGRAR</sequence>
<evidence type="ECO:0000313" key="2">
    <source>
        <dbReference type="EMBL" id="GII05752.1"/>
    </source>
</evidence>
<feature type="region of interest" description="Disordered" evidence="1">
    <location>
        <begin position="27"/>
        <end position="71"/>
    </location>
</feature>
<dbReference type="RefSeq" id="WP_203879955.1">
    <property type="nucleotide sequence ID" value="NZ_BOOK01000077.1"/>
</dbReference>
<comment type="caution">
    <text evidence="2">The sequence shown here is derived from an EMBL/GenBank/DDBJ whole genome shotgun (WGS) entry which is preliminary data.</text>
</comment>
<reference evidence="2" key="1">
    <citation type="submission" date="2021-01" db="EMBL/GenBank/DDBJ databases">
        <title>Whole genome shotgun sequence of Planobispora takensis NBRC 109077.</title>
        <authorList>
            <person name="Komaki H."/>
            <person name="Tamura T."/>
        </authorList>
    </citation>
    <scope>NUCLEOTIDE SEQUENCE</scope>
    <source>
        <strain evidence="2">NBRC 109077</strain>
    </source>
</reference>
<dbReference type="Proteomes" id="UP000634476">
    <property type="component" value="Unassembled WGS sequence"/>
</dbReference>
<feature type="compositionally biased region" description="Low complexity" evidence="1">
    <location>
        <begin position="27"/>
        <end position="44"/>
    </location>
</feature>
<keyword evidence="3" id="KW-1185">Reference proteome</keyword>
<dbReference type="AlphaFoldDB" id="A0A8J3X0H4"/>
<accession>A0A8J3X0H4</accession>
<evidence type="ECO:0000256" key="1">
    <source>
        <dbReference type="SAM" id="MobiDB-lite"/>
    </source>
</evidence>
<protein>
    <submittedName>
        <fullName evidence="2">Uncharacterized protein</fullName>
    </submittedName>
</protein>
<dbReference type="EMBL" id="BOOK01000077">
    <property type="protein sequence ID" value="GII05752.1"/>
    <property type="molecule type" value="Genomic_DNA"/>
</dbReference>
<organism evidence="2 3">
    <name type="scientific">Planobispora takensis</name>
    <dbReference type="NCBI Taxonomy" id="1367882"/>
    <lineage>
        <taxon>Bacteria</taxon>
        <taxon>Bacillati</taxon>
        <taxon>Actinomycetota</taxon>
        <taxon>Actinomycetes</taxon>
        <taxon>Streptosporangiales</taxon>
        <taxon>Streptosporangiaceae</taxon>
        <taxon>Planobispora</taxon>
    </lineage>
</organism>
<name>A0A8J3X0H4_9ACTN</name>
<evidence type="ECO:0000313" key="3">
    <source>
        <dbReference type="Proteomes" id="UP000634476"/>
    </source>
</evidence>